<name>A0A0R0CC19_9GAMM</name>
<proteinExistence type="predicted"/>
<evidence type="ECO:0000313" key="3">
    <source>
        <dbReference type="Proteomes" id="UP000050864"/>
    </source>
</evidence>
<dbReference type="PROSITE" id="PS51257">
    <property type="entry name" value="PROKAR_LIPOPROTEIN"/>
    <property type="match status" value="1"/>
</dbReference>
<dbReference type="Proteomes" id="UP000050864">
    <property type="component" value="Unassembled WGS sequence"/>
</dbReference>
<dbReference type="OrthoDB" id="583175at2"/>
<dbReference type="PATRIC" id="fig|405444.3.peg.1310"/>
<keyword evidence="3" id="KW-1185">Reference proteome</keyword>
<reference evidence="2 3" key="1">
    <citation type="submission" date="2015-05" db="EMBL/GenBank/DDBJ databases">
        <title>Genome sequencing and analysis of members of genus Stenotrophomonas.</title>
        <authorList>
            <person name="Patil P.P."/>
            <person name="Midha S."/>
            <person name="Patil P.B."/>
        </authorList>
    </citation>
    <scope>NUCLEOTIDE SEQUENCE [LARGE SCALE GENOMIC DNA]</scope>
    <source>
        <strain evidence="2 3">DSM 18929</strain>
    </source>
</reference>
<evidence type="ECO:0008006" key="4">
    <source>
        <dbReference type="Google" id="ProtNLM"/>
    </source>
</evidence>
<sequence length="116" mass="12728">MKISTHRSRLIGLILVVLLALAACAKPVPADKQDYVGTWEAATTFLLISQDGRVIYKHKPSPRTSKSIEAPIKAFEGNDMVVGVGPLTTRFVVSVPPHEENGAWKMTVDGEMLTRR</sequence>
<evidence type="ECO:0000256" key="1">
    <source>
        <dbReference type="SAM" id="SignalP"/>
    </source>
</evidence>
<gene>
    <name evidence="2" type="ORF">ABB26_11130</name>
</gene>
<feature type="chain" id="PRO_5006393825" description="Lipoprotein" evidence="1">
    <location>
        <begin position="26"/>
        <end position="116"/>
    </location>
</feature>
<protein>
    <recommendedName>
        <fullName evidence="4">Lipoprotein</fullName>
    </recommendedName>
</protein>
<dbReference type="EMBL" id="LDJI01000020">
    <property type="protein sequence ID" value="KRG63751.1"/>
    <property type="molecule type" value="Genomic_DNA"/>
</dbReference>
<feature type="signal peptide" evidence="1">
    <location>
        <begin position="1"/>
        <end position="25"/>
    </location>
</feature>
<organism evidence="2 3">
    <name type="scientific">Stenotrophomonas humi</name>
    <dbReference type="NCBI Taxonomy" id="405444"/>
    <lineage>
        <taxon>Bacteria</taxon>
        <taxon>Pseudomonadati</taxon>
        <taxon>Pseudomonadota</taxon>
        <taxon>Gammaproteobacteria</taxon>
        <taxon>Lysobacterales</taxon>
        <taxon>Lysobacteraceae</taxon>
        <taxon>Stenotrophomonas</taxon>
    </lineage>
</organism>
<dbReference type="AlphaFoldDB" id="A0A0R0CC19"/>
<comment type="caution">
    <text evidence="2">The sequence shown here is derived from an EMBL/GenBank/DDBJ whole genome shotgun (WGS) entry which is preliminary data.</text>
</comment>
<accession>A0A0R0CC19</accession>
<evidence type="ECO:0000313" key="2">
    <source>
        <dbReference type="EMBL" id="KRG63751.1"/>
    </source>
</evidence>
<keyword evidence="1" id="KW-0732">Signal</keyword>
<dbReference type="STRING" id="405444.ABB26_11130"/>